<feature type="transmembrane region" description="Helical" evidence="2">
    <location>
        <begin position="26"/>
        <end position="50"/>
    </location>
</feature>
<keyword evidence="2" id="KW-1133">Transmembrane helix</keyword>
<gene>
    <name evidence="4" type="ORF">RN605_10075</name>
    <name evidence="3" type="ORF">RN608_02905</name>
</gene>
<feature type="compositionally biased region" description="Basic and acidic residues" evidence="1">
    <location>
        <begin position="1067"/>
        <end position="1082"/>
    </location>
</feature>
<dbReference type="EMBL" id="CP134878">
    <property type="protein sequence ID" value="WNM19642.1"/>
    <property type="molecule type" value="Genomic_DNA"/>
</dbReference>
<accession>A0AA96J773</accession>
<dbReference type="KEGG" id="fcj:RN605_10075"/>
<evidence type="ECO:0000313" key="3">
    <source>
        <dbReference type="EMBL" id="WNM19642.1"/>
    </source>
</evidence>
<feature type="compositionally biased region" description="Gly residues" evidence="1">
    <location>
        <begin position="958"/>
        <end position="976"/>
    </location>
</feature>
<sequence length="1128" mass="129570">MDKSNLIYDKLENFIKKFYTNELLRGTLFFIGLGLLYFIFTLFVEYFLWLKPTARTILFWTFIAVEVFLLLRFIAFPLFKLFKLQKGIDYNEASKIIGNHFSEVGDKLTNFLQLSQDKNKSELLLASIDQKASTLQPIPFSNAINFGTNKKYLPLAIIPILFFTFFYISGNSNIISQSLNRVVNYKEQFLPPAPFEFVILNQNLQTEQNKDFLLKVKTVGKIVPENAMIVVGDESYFMEKGETGEFQFIIPKPTEKLELHLEANNIKSKDYELNVITVPSIANFEMVLNFPGYINKKSEIIKGTGNAILPEGTKVTWQMNTIATQKVDWISETTKQAFAKTDNLFSLSKNINQNIEYQILTSNNKVKNYEKLNYQISVIKDQFPTITVNAAPDSLKVNKNYLLGQISDDYGLTKLQVIYYPKGTPNAVKRGTIAVKKDSYDQFVFSFPSTLPVDEGVTYEYYFEVFDNDAIHNYKSTKSSVFTNRIETQSEKEDQILQQQNDNINALSKSLKEQDKQLSEMDKLQKMGKEKDNLEYKDQQKVNEFLERQKKQDEMMKEFAEKMKDNLDKFKSEEKDEKKEALQERLEKTQKDLEKNQKLLDELKKLNDKISKEELFEKMEKFQKESKNQTKSLEQLVELTKRYYVEKKAEQIADKLNKLAEKQDKLSEKNEENNATKQDEINKEFDKIQEELNQLEKDNKDLKSPMDLPKTDEKEKSIDEDLNNAKEQLQKQQKDKAKTKQKNASKKMKEMSQQMMDMMTSGEMEQMDEDIAMLRQVLDNLLAFSFSEEDVMKQFKGLKRGAPSFNKNLKIQQDLKQQFKHVDDSLFAMSLRNPKIAEDVTKEIGNVQYNVDKALENLAEANIPKGNSHQQYAVSASNKLADMLSDILNGMQMQMSGAGMGKPKPGQGKGEIQLPDIIQKQEGLGEKMKKGMKKGEKPGEGQEGQEGEPKNGSQGNKDGQGQGKNGKNGQSGGNGNSQGNKDGENGQDGEGDAKAIMEIYKEQQQLREALQKELNKQGIGGSGQGTLDKMKEIEKQLLNKGFNNETLQKVLNLKYELLKLDKAIQQQGEDKKRQSETNKKEYNNQVNSLPTKLQDYLNSIEILNRQSLPLRSNFNQKVQEYFKNNDKL</sequence>
<feature type="transmembrane region" description="Helical" evidence="2">
    <location>
        <begin position="56"/>
        <end position="79"/>
    </location>
</feature>
<feature type="compositionally biased region" description="Basic and acidic residues" evidence="1">
    <location>
        <begin position="662"/>
        <end position="719"/>
    </location>
</feature>
<name>A0AA96J773_9FLAO</name>
<dbReference type="EMBL" id="CP134890">
    <property type="protein sequence ID" value="WNM21031.1"/>
    <property type="molecule type" value="Genomic_DNA"/>
</dbReference>
<proteinExistence type="predicted"/>
<keyword evidence="2" id="KW-0472">Membrane</keyword>
<feature type="region of interest" description="Disordered" evidence="1">
    <location>
        <begin position="662"/>
        <end position="749"/>
    </location>
</feature>
<reference evidence="4 5" key="1">
    <citation type="submission" date="2023-09" db="EMBL/GenBank/DDBJ databases">
        <title>Flavobacterium sp. a novel bacteria isolate from Pepper rhizosphere.</title>
        <authorList>
            <person name="Peng Y."/>
            <person name="Lee J."/>
        </authorList>
    </citation>
    <scope>NUCLEOTIDE SEQUENCE [LARGE SCALE GENOMIC DNA]</scope>
    <source>
        <strain evidence="3">PMR2A8</strain>
        <strain evidence="4 5">PMTSA4</strain>
    </source>
</reference>
<evidence type="ECO:0000256" key="1">
    <source>
        <dbReference type="SAM" id="MobiDB-lite"/>
    </source>
</evidence>
<dbReference type="Proteomes" id="UP001304515">
    <property type="component" value="Chromosome"/>
</dbReference>
<feature type="compositionally biased region" description="Basic and acidic residues" evidence="1">
    <location>
        <begin position="728"/>
        <end position="738"/>
    </location>
</feature>
<keyword evidence="2" id="KW-0812">Transmembrane</keyword>
<accession>A0AA96EX26</accession>
<evidence type="ECO:0000256" key="2">
    <source>
        <dbReference type="SAM" id="Phobius"/>
    </source>
</evidence>
<organism evidence="4 5">
    <name type="scientific">Flavobacterium capsici</name>
    <dbReference type="NCBI Taxonomy" id="3075618"/>
    <lineage>
        <taxon>Bacteria</taxon>
        <taxon>Pseudomonadati</taxon>
        <taxon>Bacteroidota</taxon>
        <taxon>Flavobacteriia</taxon>
        <taxon>Flavobacteriales</taxon>
        <taxon>Flavobacteriaceae</taxon>
        <taxon>Flavobacterium</taxon>
    </lineage>
</organism>
<feature type="region of interest" description="Disordered" evidence="1">
    <location>
        <begin position="926"/>
        <end position="990"/>
    </location>
</feature>
<dbReference type="AlphaFoldDB" id="A0AA96J773"/>
<feature type="compositionally biased region" description="Basic and acidic residues" evidence="1">
    <location>
        <begin position="926"/>
        <end position="940"/>
    </location>
</feature>
<evidence type="ECO:0000313" key="4">
    <source>
        <dbReference type="EMBL" id="WNM21031.1"/>
    </source>
</evidence>
<keyword evidence="5" id="KW-1185">Reference proteome</keyword>
<feature type="region of interest" description="Disordered" evidence="1">
    <location>
        <begin position="1067"/>
        <end position="1087"/>
    </location>
</feature>
<dbReference type="RefSeq" id="WP_313324532.1">
    <property type="nucleotide sequence ID" value="NZ_CP134878.1"/>
</dbReference>
<evidence type="ECO:0000313" key="5">
    <source>
        <dbReference type="Proteomes" id="UP001304515"/>
    </source>
</evidence>
<protein>
    <submittedName>
        <fullName evidence="4">DUF4175 family protein</fullName>
    </submittedName>
</protein>